<evidence type="ECO:0000313" key="1">
    <source>
        <dbReference type="EMBL" id="ANU28436.1"/>
    </source>
</evidence>
<dbReference type="RefSeq" id="WP_065524782.1">
    <property type="nucleotide sequence ID" value="NZ_CP016540.2"/>
</dbReference>
<proteinExistence type="predicted"/>
<accession>A0A1B1S5G4</accession>
<reference evidence="1" key="1">
    <citation type="submission" date="2016-10" db="EMBL/GenBank/DDBJ databases">
        <authorList>
            <person name="See-Too W.S."/>
        </authorList>
    </citation>
    <scope>NUCLEOTIDE SEQUENCE</scope>
    <source>
        <strain evidence="1">L10.15</strain>
    </source>
</reference>
<dbReference type="STRING" id="1302659.I858_015710"/>
<dbReference type="KEGG" id="pll:I858_015710"/>
<protein>
    <submittedName>
        <fullName evidence="1">Uncharacterized protein</fullName>
    </submittedName>
</protein>
<gene>
    <name evidence="1" type="ORF">I858_015710</name>
</gene>
<dbReference type="Proteomes" id="UP000053354">
    <property type="component" value="Chromosome"/>
</dbReference>
<evidence type="ECO:0000313" key="2">
    <source>
        <dbReference type="Proteomes" id="UP000053354"/>
    </source>
</evidence>
<keyword evidence="2" id="KW-1185">Reference proteome</keyword>
<dbReference type="EMBL" id="CP016540">
    <property type="protein sequence ID" value="ANU28436.1"/>
    <property type="molecule type" value="Genomic_DNA"/>
</dbReference>
<sequence length="77" mass="8916">MNKQSKYTNAQLELKRVLGEQQTVSVTKLLKLLNSLNVSLDAEKNETSETTYLKGEIRARDKKLKLLNEQIKRLKNK</sequence>
<name>A0A1B1S5G4_9BACL</name>
<organism evidence="1 2">
    <name type="scientific">Planococcus versutus</name>
    <dbReference type="NCBI Taxonomy" id="1302659"/>
    <lineage>
        <taxon>Bacteria</taxon>
        <taxon>Bacillati</taxon>
        <taxon>Bacillota</taxon>
        <taxon>Bacilli</taxon>
        <taxon>Bacillales</taxon>
        <taxon>Caryophanaceae</taxon>
        <taxon>Planococcus</taxon>
    </lineage>
</organism>
<dbReference type="AlphaFoldDB" id="A0A1B1S5G4"/>